<keyword evidence="2" id="KW-0813">Transport</keyword>
<dbReference type="PRINTS" id="PR00314">
    <property type="entry name" value="CLATHRINADPT"/>
</dbReference>
<dbReference type="SUPFAM" id="SSF49447">
    <property type="entry name" value="Second domain of Mu2 adaptin subunit (ap50) of ap2 adaptor"/>
    <property type="match status" value="1"/>
</dbReference>
<dbReference type="Gene3D" id="3.30.450.60">
    <property type="match status" value="1"/>
</dbReference>
<dbReference type="InterPro" id="IPR022775">
    <property type="entry name" value="AP_mu_sigma_su"/>
</dbReference>
<feature type="domain" description="MHD" evidence="5">
    <location>
        <begin position="134"/>
        <end position="299"/>
    </location>
</feature>
<keyword evidence="4" id="KW-0472">Membrane</keyword>
<dbReference type="InterPro" id="IPR011012">
    <property type="entry name" value="Longin-like_dom_sf"/>
</dbReference>
<organism evidence="6 7">
    <name type="scientific">Clydaea vesicula</name>
    <dbReference type="NCBI Taxonomy" id="447962"/>
    <lineage>
        <taxon>Eukaryota</taxon>
        <taxon>Fungi</taxon>
        <taxon>Fungi incertae sedis</taxon>
        <taxon>Chytridiomycota</taxon>
        <taxon>Chytridiomycota incertae sedis</taxon>
        <taxon>Chytridiomycetes</taxon>
        <taxon>Lobulomycetales</taxon>
        <taxon>Lobulomycetaceae</taxon>
        <taxon>Clydaea</taxon>
    </lineage>
</organism>
<dbReference type="Pfam" id="PF01217">
    <property type="entry name" value="Clat_adaptor_s"/>
    <property type="match status" value="1"/>
</dbReference>
<reference evidence="6" key="1">
    <citation type="submission" date="2020-05" db="EMBL/GenBank/DDBJ databases">
        <title>Phylogenomic resolution of chytrid fungi.</title>
        <authorList>
            <person name="Stajich J.E."/>
            <person name="Amses K."/>
            <person name="Simmons R."/>
            <person name="Seto K."/>
            <person name="Myers J."/>
            <person name="Bonds A."/>
            <person name="Quandt C.A."/>
            <person name="Barry K."/>
            <person name="Liu P."/>
            <person name="Grigoriev I."/>
            <person name="Longcore J.E."/>
            <person name="James T.Y."/>
        </authorList>
    </citation>
    <scope>NUCLEOTIDE SEQUENCE</scope>
    <source>
        <strain evidence="6">JEL0476</strain>
    </source>
</reference>
<evidence type="ECO:0000256" key="3">
    <source>
        <dbReference type="ARBA" id="ARBA00022927"/>
    </source>
</evidence>
<evidence type="ECO:0000256" key="2">
    <source>
        <dbReference type="ARBA" id="ARBA00022448"/>
    </source>
</evidence>
<dbReference type="Proteomes" id="UP001211065">
    <property type="component" value="Unassembled WGS sequence"/>
</dbReference>
<dbReference type="EMBL" id="JADGJW010001886">
    <property type="protein sequence ID" value="KAJ3200524.1"/>
    <property type="molecule type" value="Genomic_DNA"/>
</dbReference>
<dbReference type="GO" id="GO:0012505">
    <property type="term" value="C:endomembrane system"/>
    <property type="evidence" value="ECO:0007669"/>
    <property type="project" value="UniProtKB-SubCell"/>
</dbReference>
<accession>A0AAD5TXI0</accession>
<sequence length="299" mass="33556">MISQPVYHHENFTSIHILKHGVYFIGITTDEANPLSLFQLVHLIINILHSYLLQISENTIKQHFDIVYELLDEIVDNGSPFITDLNTLKIMIPPPSILNTVINAVSLGTSYGPKTPTPSVSMVYWRHNDIKYTSNEIFLDVNEELDVILKNKGELITADIRGEIVCNSRLSGMPEIKLSFTNPNIFEDEFCSFHPCVRTFIFKKDRVVSFIPPDGLFKLMDYLIPIASAGSLPLIVKPSLNFNKTDGKVEITILTKNLSGSGNKKILENVAVVFKLPSTTLSVKLTANLGQVHFDQQTK</sequence>
<dbReference type="SUPFAM" id="SSF64356">
    <property type="entry name" value="SNARE-like"/>
    <property type="match status" value="1"/>
</dbReference>
<comment type="caution">
    <text evidence="6">The sequence shown here is derived from an EMBL/GenBank/DDBJ whole genome shotgun (WGS) entry which is preliminary data.</text>
</comment>
<keyword evidence="7" id="KW-1185">Reference proteome</keyword>
<dbReference type="AlphaFoldDB" id="A0AAD5TXI0"/>
<name>A0AAD5TXI0_9FUNG</name>
<feature type="non-terminal residue" evidence="6">
    <location>
        <position position="299"/>
    </location>
</feature>
<dbReference type="GO" id="GO:0016192">
    <property type="term" value="P:vesicle-mediated transport"/>
    <property type="evidence" value="ECO:0007669"/>
    <property type="project" value="InterPro"/>
</dbReference>
<gene>
    <name evidence="6" type="primary">AP3M2</name>
    <name evidence="6" type="ORF">HK099_002613</name>
</gene>
<dbReference type="PROSITE" id="PS00991">
    <property type="entry name" value="CLAT_ADAPTOR_M_2"/>
    <property type="match status" value="1"/>
</dbReference>
<evidence type="ECO:0000256" key="4">
    <source>
        <dbReference type="ARBA" id="ARBA00023136"/>
    </source>
</evidence>
<dbReference type="GO" id="GO:0006886">
    <property type="term" value="P:intracellular protein transport"/>
    <property type="evidence" value="ECO:0007669"/>
    <property type="project" value="InterPro"/>
</dbReference>
<evidence type="ECO:0000259" key="5">
    <source>
        <dbReference type="PROSITE" id="PS51072"/>
    </source>
</evidence>
<dbReference type="Gene3D" id="2.60.40.1170">
    <property type="entry name" value="Mu homology domain, subdomain B"/>
    <property type="match status" value="1"/>
</dbReference>
<keyword evidence="3" id="KW-0653">Protein transport</keyword>
<dbReference type="InterPro" id="IPR036168">
    <property type="entry name" value="AP2_Mu_C_sf"/>
</dbReference>
<comment type="subcellular location">
    <subcellularLocation>
        <location evidence="1">Endomembrane system</location>
    </subcellularLocation>
</comment>
<evidence type="ECO:0000313" key="6">
    <source>
        <dbReference type="EMBL" id="KAJ3200524.1"/>
    </source>
</evidence>
<proteinExistence type="predicted"/>
<dbReference type="InterPro" id="IPR018240">
    <property type="entry name" value="Clathrin_mu_CS"/>
</dbReference>
<dbReference type="InterPro" id="IPR050431">
    <property type="entry name" value="Adaptor_comp_med_subunit"/>
</dbReference>
<dbReference type="PANTHER" id="PTHR10529">
    <property type="entry name" value="AP COMPLEX SUBUNIT MU"/>
    <property type="match status" value="1"/>
</dbReference>
<dbReference type="InterPro" id="IPR001392">
    <property type="entry name" value="Clathrin_mu"/>
</dbReference>
<dbReference type="Pfam" id="PF00928">
    <property type="entry name" value="Adap_comp_sub"/>
    <property type="match status" value="1"/>
</dbReference>
<protein>
    <submittedName>
        <fullName evidence="6">AP-3 complex subunit mu-2</fullName>
    </submittedName>
</protein>
<dbReference type="PROSITE" id="PS51072">
    <property type="entry name" value="MHD"/>
    <property type="match status" value="1"/>
</dbReference>
<evidence type="ECO:0000313" key="7">
    <source>
        <dbReference type="Proteomes" id="UP001211065"/>
    </source>
</evidence>
<evidence type="ECO:0000256" key="1">
    <source>
        <dbReference type="ARBA" id="ARBA00004308"/>
    </source>
</evidence>
<dbReference type="InterPro" id="IPR028565">
    <property type="entry name" value="MHD"/>
</dbReference>
<dbReference type="GO" id="GO:0030131">
    <property type="term" value="C:clathrin adaptor complex"/>
    <property type="evidence" value="ECO:0007669"/>
    <property type="project" value="InterPro"/>
</dbReference>